<evidence type="ECO:0000256" key="1">
    <source>
        <dbReference type="ARBA" id="ARBA00001917"/>
    </source>
</evidence>
<name>A0A511QCW6_9VIBR</name>
<comment type="cofactor">
    <cofactor evidence="1">
        <name>FMN</name>
        <dbReference type="ChEBI" id="CHEBI:58210"/>
    </cofactor>
</comment>
<dbReference type="InterPro" id="IPR002563">
    <property type="entry name" value="Flavin_Rdtase-like_dom"/>
</dbReference>
<dbReference type="PANTHER" id="PTHR33798">
    <property type="entry name" value="FLAVOPROTEIN OXYGENASE"/>
    <property type="match status" value="1"/>
</dbReference>
<gene>
    <name evidence="6" type="ORF">VSA01S_11680</name>
</gene>
<sequence length="220" mass="24736">MTQKKISHKDIQAMESRYRARLINSLSGYKSANLIGTRDEQGQENLAIVSSVVHFGSNPPLLGFIVRPRKSRRHTLENILHTHYFTINAINRDFIQQAHQTSARYAKDISEFESVGLTPCYQDNFAAPFVLESNLRIGLVLKEHIIINSNQTEMLIGEVQTISLPEKAMMPDGHLDLSLLDIVSISGLDSYHTAQKVHRLGHAKPDQPVLPLTVEGKNFN</sequence>
<comment type="caution">
    <text evidence="6">The sequence shown here is derived from an EMBL/GenBank/DDBJ whole genome shotgun (WGS) entry which is preliminary data.</text>
</comment>
<accession>A0A511QCW6</accession>
<keyword evidence="2" id="KW-0285">Flavoprotein</keyword>
<dbReference type="Proteomes" id="UP000321922">
    <property type="component" value="Unassembled WGS sequence"/>
</dbReference>
<dbReference type="OrthoDB" id="5293996at2"/>
<keyword evidence="3" id="KW-0288">FMN</keyword>
<comment type="similarity">
    <text evidence="4">Belongs to the flavoredoxin family.</text>
</comment>
<dbReference type="RefSeq" id="WP_039982144.1">
    <property type="nucleotide sequence ID" value="NZ_BAOJ01000095.1"/>
</dbReference>
<dbReference type="InterPro" id="IPR012349">
    <property type="entry name" value="Split_barrel_FMN-bd"/>
</dbReference>
<protein>
    <submittedName>
        <fullName evidence="6">Flavin oxidoreductase</fullName>
    </submittedName>
</protein>
<evidence type="ECO:0000256" key="3">
    <source>
        <dbReference type="ARBA" id="ARBA00022643"/>
    </source>
</evidence>
<evidence type="ECO:0000256" key="4">
    <source>
        <dbReference type="ARBA" id="ARBA00038054"/>
    </source>
</evidence>
<dbReference type="GO" id="GO:0010181">
    <property type="term" value="F:FMN binding"/>
    <property type="evidence" value="ECO:0007669"/>
    <property type="project" value="InterPro"/>
</dbReference>
<keyword evidence="7" id="KW-1185">Reference proteome</keyword>
<dbReference type="Pfam" id="PF01613">
    <property type="entry name" value="Flavin_Reduct"/>
    <property type="match status" value="1"/>
</dbReference>
<dbReference type="PANTHER" id="PTHR33798:SF5">
    <property type="entry name" value="FLAVIN REDUCTASE LIKE DOMAIN-CONTAINING PROTEIN"/>
    <property type="match status" value="1"/>
</dbReference>
<organism evidence="6 7">
    <name type="scientific">Vibrio sagamiensis NBRC 104589</name>
    <dbReference type="NCBI Taxonomy" id="1219064"/>
    <lineage>
        <taxon>Bacteria</taxon>
        <taxon>Pseudomonadati</taxon>
        <taxon>Pseudomonadota</taxon>
        <taxon>Gammaproteobacteria</taxon>
        <taxon>Vibrionales</taxon>
        <taxon>Vibrionaceae</taxon>
        <taxon>Vibrio</taxon>
    </lineage>
</organism>
<reference evidence="6 7" key="1">
    <citation type="submission" date="2019-07" db="EMBL/GenBank/DDBJ databases">
        <title>Whole genome shotgun sequence of Vibrio sagamiensis NBRC 104589.</title>
        <authorList>
            <person name="Hosoyama A."/>
            <person name="Uohara A."/>
            <person name="Ohji S."/>
            <person name="Ichikawa N."/>
        </authorList>
    </citation>
    <scope>NUCLEOTIDE SEQUENCE [LARGE SCALE GENOMIC DNA]</scope>
    <source>
        <strain evidence="6 7">NBRC 104589</strain>
    </source>
</reference>
<dbReference type="EMBL" id="BJXJ01000009">
    <property type="protein sequence ID" value="GEM75056.1"/>
    <property type="molecule type" value="Genomic_DNA"/>
</dbReference>
<dbReference type="SUPFAM" id="SSF50475">
    <property type="entry name" value="FMN-binding split barrel"/>
    <property type="match status" value="1"/>
</dbReference>
<evidence type="ECO:0000259" key="5">
    <source>
        <dbReference type="Pfam" id="PF01613"/>
    </source>
</evidence>
<feature type="domain" description="Flavin reductase like" evidence="5">
    <location>
        <begin position="34"/>
        <end position="167"/>
    </location>
</feature>
<evidence type="ECO:0000313" key="6">
    <source>
        <dbReference type="EMBL" id="GEM75056.1"/>
    </source>
</evidence>
<dbReference type="AlphaFoldDB" id="A0A511QCW6"/>
<dbReference type="Gene3D" id="2.30.110.10">
    <property type="entry name" value="Electron Transport, Fmn-binding Protein, Chain A"/>
    <property type="match status" value="1"/>
</dbReference>
<proteinExistence type="inferred from homology"/>
<evidence type="ECO:0000313" key="7">
    <source>
        <dbReference type="Proteomes" id="UP000321922"/>
    </source>
</evidence>
<evidence type="ECO:0000256" key="2">
    <source>
        <dbReference type="ARBA" id="ARBA00022630"/>
    </source>
</evidence>
<dbReference type="GO" id="GO:0016646">
    <property type="term" value="F:oxidoreductase activity, acting on the CH-NH group of donors, NAD or NADP as acceptor"/>
    <property type="evidence" value="ECO:0007669"/>
    <property type="project" value="UniProtKB-ARBA"/>
</dbReference>